<keyword evidence="1" id="KW-1133">Transmembrane helix</keyword>
<reference evidence="2 3" key="1">
    <citation type="submission" date="2013-08" db="EMBL/GenBank/DDBJ databases">
        <authorList>
            <person name="Weinstock G."/>
            <person name="Sodergren E."/>
            <person name="Wylie T."/>
            <person name="Fulton L."/>
            <person name="Fulton R."/>
            <person name="Fronick C."/>
            <person name="O'Laughlin M."/>
            <person name="Godfrey J."/>
            <person name="Miner T."/>
            <person name="Herter B."/>
            <person name="Appelbaum E."/>
            <person name="Cordes M."/>
            <person name="Lek S."/>
            <person name="Wollam A."/>
            <person name="Pepin K.H."/>
            <person name="Palsikar V.B."/>
            <person name="Mitreva M."/>
            <person name="Wilson R.K."/>
        </authorList>
    </citation>
    <scope>NUCLEOTIDE SEQUENCE [LARGE SCALE GENOMIC DNA]</scope>
    <source>
        <strain evidence="2 3">F0530</strain>
    </source>
</reference>
<keyword evidence="1" id="KW-0472">Membrane</keyword>
<evidence type="ECO:0000313" key="2">
    <source>
        <dbReference type="EMBL" id="ERH15423.1"/>
    </source>
</evidence>
<keyword evidence="1" id="KW-0812">Transmembrane</keyword>
<feature type="transmembrane region" description="Helical" evidence="1">
    <location>
        <begin position="52"/>
        <end position="74"/>
    </location>
</feature>
<sequence length="119" mass="12501">MRSRQVVEAAAEVQADAVPLVLPRVAQVLGALIPAVPVLLHDVTLGGGVLALVQEVLITTTAITTITIAISLTTTPTMTMEIRLTTIRPAIIVTVASLTIIPAIARNSKTWILGSYLLP</sequence>
<dbReference type="HOGENOM" id="CLU_2056298_0_0_11"/>
<name>U1R6W3_9ACTO</name>
<evidence type="ECO:0000313" key="3">
    <source>
        <dbReference type="Proteomes" id="UP000016481"/>
    </source>
</evidence>
<dbReference type="Proteomes" id="UP000016481">
    <property type="component" value="Unassembled WGS sequence"/>
</dbReference>
<feature type="transmembrane region" description="Helical" evidence="1">
    <location>
        <begin position="21"/>
        <end position="40"/>
    </location>
</feature>
<organism evidence="2 3">
    <name type="scientific">Actinomyces graevenitzii F0530</name>
    <dbReference type="NCBI Taxonomy" id="1321817"/>
    <lineage>
        <taxon>Bacteria</taxon>
        <taxon>Bacillati</taxon>
        <taxon>Actinomycetota</taxon>
        <taxon>Actinomycetes</taxon>
        <taxon>Actinomycetales</taxon>
        <taxon>Actinomycetaceae</taxon>
        <taxon>Actinomyces</taxon>
    </lineage>
</organism>
<feature type="transmembrane region" description="Helical" evidence="1">
    <location>
        <begin position="86"/>
        <end position="105"/>
    </location>
</feature>
<proteinExistence type="predicted"/>
<comment type="caution">
    <text evidence="2">The sequence shown here is derived from an EMBL/GenBank/DDBJ whole genome shotgun (WGS) entry which is preliminary data.</text>
</comment>
<dbReference type="EMBL" id="AWSC01000043">
    <property type="protein sequence ID" value="ERH15423.1"/>
    <property type="molecule type" value="Genomic_DNA"/>
</dbReference>
<dbReference type="AlphaFoldDB" id="U1R6W3"/>
<protein>
    <submittedName>
        <fullName evidence="2">Uncharacterized protein</fullName>
    </submittedName>
</protein>
<accession>U1R6W3</accession>
<evidence type="ECO:0000256" key="1">
    <source>
        <dbReference type="SAM" id="Phobius"/>
    </source>
</evidence>
<gene>
    <name evidence="2" type="ORF">HMPREF1978_01161</name>
</gene>